<dbReference type="GO" id="GO:0003677">
    <property type="term" value="F:DNA binding"/>
    <property type="evidence" value="ECO:0007669"/>
    <property type="project" value="InterPro"/>
</dbReference>
<dbReference type="Pfam" id="PF01381">
    <property type="entry name" value="HTH_3"/>
    <property type="match status" value="1"/>
</dbReference>
<gene>
    <name evidence="2" type="ORF">ETU37_08275</name>
</gene>
<dbReference type="Gene3D" id="1.10.260.40">
    <property type="entry name" value="lambda repressor-like DNA-binding domains"/>
    <property type="match status" value="1"/>
</dbReference>
<dbReference type="SMART" id="SM00530">
    <property type="entry name" value="HTH_XRE"/>
    <property type="match status" value="1"/>
</dbReference>
<dbReference type="InterPro" id="IPR010982">
    <property type="entry name" value="Lambda_DNA-bd_dom_sf"/>
</dbReference>
<sequence>MRKFDTHLVQTCLVDPRQADLLQVIDPALLGRRVRAARRAGGLTQSQLGGDDVTVSYISRIESGQRRPDGRVLVKLADRLGIPVDSLLADPGDDHEAALRIEVDFAELSLETGEPQAALERLDVALSERLDGAPRELSQRARVLRARALETVGDIDTAVAAWEGLLAEDPHGTHALACGIALSRCHREAGDLGRAISVGEDLLRGLEDRDLGGGDEAVQLTVTVAAAYFQRGDTHHAVRLCKQAIVAAEVTGSPRARASAYWNASMMEHEQGMVAAAVPLAEKALALLGESRDSRNLARLRSQLGIMQMQLDPPALAEASRNLHDAETAMTESSASVVDVVRNRVAIARAQLMGGETREARETAHRSYEETRELAPVLAADALTLEGQAAAAEGDTEHARTLYKEAVLMLTGVGADRDAGQMWLELGALLESVGEVEASRDAYRSAAVAAGLHARHTVRSHALR</sequence>
<keyword evidence="3" id="KW-1185">Reference proteome</keyword>
<accession>A0A4Q5J5F6</accession>
<protein>
    <submittedName>
        <fullName evidence="2">XRE family transcriptional regulator</fullName>
    </submittedName>
</protein>
<comment type="caution">
    <text evidence="2">The sequence shown here is derived from an EMBL/GenBank/DDBJ whole genome shotgun (WGS) entry which is preliminary data.</text>
</comment>
<evidence type="ECO:0000313" key="3">
    <source>
        <dbReference type="Proteomes" id="UP000291189"/>
    </source>
</evidence>
<dbReference type="CDD" id="cd00093">
    <property type="entry name" value="HTH_XRE"/>
    <property type="match status" value="1"/>
</dbReference>
<dbReference type="OrthoDB" id="3675359at2"/>
<proteinExistence type="predicted"/>
<dbReference type="Gene3D" id="1.25.40.10">
    <property type="entry name" value="Tetratricopeptide repeat domain"/>
    <property type="match status" value="1"/>
</dbReference>
<organism evidence="2 3">
    <name type="scientific">Nocardioides iriomotensis</name>
    <dbReference type="NCBI Taxonomy" id="715784"/>
    <lineage>
        <taxon>Bacteria</taxon>
        <taxon>Bacillati</taxon>
        <taxon>Actinomycetota</taxon>
        <taxon>Actinomycetes</taxon>
        <taxon>Propionibacteriales</taxon>
        <taxon>Nocardioidaceae</taxon>
        <taxon>Nocardioides</taxon>
    </lineage>
</organism>
<feature type="domain" description="HTH cro/C1-type" evidence="1">
    <location>
        <begin position="34"/>
        <end position="87"/>
    </location>
</feature>
<name>A0A4Q5J5F6_9ACTN</name>
<dbReference type="SUPFAM" id="SSF47413">
    <property type="entry name" value="lambda repressor-like DNA-binding domains"/>
    <property type="match status" value="1"/>
</dbReference>
<dbReference type="EMBL" id="SDPU01000020">
    <property type="protein sequence ID" value="RYU12939.1"/>
    <property type="molecule type" value="Genomic_DNA"/>
</dbReference>
<dbReference type="AlphaFoldDB" id="A0A4Q5J5F6"/>
<dbReference type="InterPro" id="IPR011990">
    <property type="entry name" value="TPR-like_helical_dom_sf"/>
</dbReference>
<dbReference type="SUPFAM" id="SSF48452">
    <property type="entry name" value="TPR-like"/>
    <property type="match status" value="3"/>
</dbReference>
<evidence type="ECO:0000313" key="2">
    <source>
        <dbReference type="EMBL" id="RYU12939.1"/>
    </source>
</evidence>
<dbReference type="PROSITE" id="PS50943">
    <property type="entry name" value="HTH_CROC1"/>
    <property type="match status" value="1"/>
</dbReference>
<evidence type="ECO:0000259" key="1">
    <source>
        <dbReference type="PROSITE" id="PS50943"/>
    </source>
</evidence>
<dbReference type="Proteomes" id="UP000291189">
    <property type="component" value="Unassembled WGS sequence"/>
</dbReference>
<reference evidence="2 3" key="1">
    <citation type="submission" date="2019-01" db="EMBL/GenBank/DDBJ databases">
        <title>Nocardioides guangzhouensis sp. nov., an actinobacterium isolated from soil.</title>
        <authorList>
            <person name="Fu Y."/>
            <person name="Cai Y."/>
            <person name="Lin Z."/>
            <person name="Chen P."/>
        </authorList>
    </citation>
    <scope>NUCLEOTIDE SEQUENCE [LARGE SCALE GENOMIC DNA]</scope>
    <source>
        <strain evidence="2 3">NBRC 105384</strain>
    </source>
</reference>
<dbReference type="InterPro" id="IPR001387">
    <property type="entry name" value="Cro/C1-type_HTH"/>
</dbReference>